<dbReference type="eggNOG" id="ENOG502QQN3">
    <property type="taxonomic scope" value="Eukaryota"/>
</dbReference>
<dbReference type="STRING" id="1109443.G4TWF4"/>
<dbReference type="InterPro" id="IPR036249">
    <property type="entry name" value="Thioredoxin-like_sf"/>
</dbReference>
<dbReference type="Gene3D" id="3.40.30.10">
    <property type="entry name" value="Glutaredoxin"/>
    <property type="match status" value="1"/>
</dbReference>
<dbReference type="OrthoDB" id="4951845at2759"/>
<dbReference type="SUPFAM" id="SSF52833">
    <property type="entry name" value="Thioredoxin-like"/>
    <property type="match status" value="1"/>
</dbReference>
<dbReference type="Proteomes" id="UP000007148">
    <property type="component" value="Unassembled WGS sequence"/>
</dbReference>
<dbReference type="InterPro" id="IPR004045">
    <property type="entry name" value="Glutathione_S-Trfase_N"/>
</dbReference>
<dbReference type="InParanoid" id="G4TWF4"/>
<evidence type="ECO:0000259" key="1">
    <source>
        <dbReference type="PROSITE" id="PS50404"/>
    </source>
</evidence>
<accession>G4TWF4</accession>
<dbReference type="EMBL" id="CAFZ01000490">
    <property type="protein sequence ID" value="CCA75647.1"/>
    <property type="molecule type" value="Genomic_DNA"/>
</dbReference>
<dbReference type="AlphaFoldDB" id="G4TWF4"/>
<dbReference type="Gene3D" id="1.20.1050.10">
    <property type="match status" value="1"/>
</dbReference>
<feature type="domain" description="GST N-terminal" evidence="1">
    <location>
        <begin position="9"/>
        <end position="100"/>
    </location>
</feature>
<keyword evidence="3" id="KW-1185">Reference proteome</keyword>
<dbReference type="InterPro" id="IPR054416">
    <property type="entry name" value="GST_UstS-like_C"/>
</dbReference>
<comment type="caution">
    <text evidence="2">The sequence shown here is derived from an EMBL/GenBank/DDBJ whole genome shotgun (WGS) entry which is preliminary data.</text>
</comment>
<dbReference type="PROSITE" id="PS50404">
    <property type="entry name" value="GST_NTER"/>
    <property type="match status" value="1"/>
</dbReference>
<reference evidence="2 3" key="1">
    <citation type="journal article" date="2011" name="PLoS Pathog.">
        <title>Endophytic Life Strategies Decoded by Genome and Transcriptome Analyses of the Mutualistic Root Symbiont Piriformospora indica.</title>
        <authorList>
            <person name="Zuccaro A."/>
            <person name="Lahrmann U."/>
            <person name="Guldener U."/>
            <person name="Langen G."/>
            <person name="Pfiffi S."/>
            <person name="Biedenkopf D."/>
            <person name="Wong P."/>
            <person name="Samans B."/>
            <person name="Grimm C."/>
            <person name="Basiewicz M."/>
            <person name="Murat C."/>
            <person name="Martin F."/>
            <person name="Kogel K.H."/>
        </authorList>
    </citation>
    <scope>NUCLEOTIDE SEQUENCE [LARGE SCALE GENOMIC DNA]</scope>
    <source>
        <strain evidence="2 3">DSM 11827</strain>
    </source>
</reference>
<dbReference type="HOGENOM" id="CLU_011226_4_0_1"/>
<protein>
    <recommendedName>
        <fullName evidence="1">GST N-terminal domain-containing protein</fullName>
    </recommendedName>
</protein>
<organism evidence="2 3">
    <name type="scientific">Serendipita indica (strain DSM 11827)</name>
    <name type="common">Root endophyte fungus</name>
    <name type="synonym">Piriformospora indica</name>
    <dbReference type="NCBI Taxonomy" id="1109443"/>
    <lineage>
        <taxon>Eukaryota</taxon>
        <taxon>Fungi</taxon>
        <taxon>Dikarya</taxon>
        <taxon>Basidiomycota</taxon>
        <taxon>Agaricomycotina</taxon>
        <taxon>Agaricomycetes</taxon>
        <taxon>Sebacinales</taxon>
        <taxon>Serendipitaceae</taxon>
        <taxon>Serendipita</taxon>
    </lineage>
</organism>
<evidence type="ECO:0000313" key="2">
    <source>
        <dbReference type="EMBL" id="CCA75647.1"/>
    </source>
</evidence>
<sequence length="291" mass="32635">MSKIILYDIPSRLSPQAWAPNPWKARYVLNYKRLAYETHWVSYPDIAALWQKLGLSLLENEPNSTLPVISVPSKDGGPPSVIADSFKIALFLDREYPDTPRVLPPNTVALQAAFVQHVLATTFVAHLRPMILQRVLEKLDERGAEYFTRTRQKWYCPEGVSIKELCPPGSEKYKQQMEKLRAGLNTINGFLLSNGQLEDDAMSPLLENYPSSPLTSSPSGYRHWVMGTDGPTFADFCLGGILVWVRTVGGEGLEGPDGKGGNNDLWKNISTWNGGRWARFAKALEEWETIV</sequence>
<gene>
    <name evidence="2" type="ORF">PIIN_09638</name>
</gene>
<dbReference type="Pfam" id="PF13409">
    <property type="entry name" value="GST_N_2"/>
    <property type="match status" value="1"/>
</dbReference>
<dbReference type="Pfam" id="PF22041">
    <property type="entry name" value="GST_C_7"/>
    <property type="match status" value="2"/>
</dbReference>
<proteinExistence type="predicted"/>
<evidence type="ECO:0000313" key="3">
    <source>
        <dbReference type="Proteomes" id="UP000007148"/>
    </source>
</evidence>
<dbReference type="OMA" id="DSEPIAM"/>
<name>G4TWF4_SERID</name>